<name>A0A9X1NBJ8_9ACTN</name>
<sequence>MTETNPTAPTVYRPLSISQAEEAPLRSEAARHGVQVLDSGSSSSEPESAKFLTLIGDEAAVRAVNQFVKQRRGSGQ</sequence>
<reference evidence="2" key="1">
    <citation type="submission" date="2021-11" db="EMBL/GenBank/DDBJ databases">
        <title>Streptomyces corallinus and Kineosporia corallina sp. nov., two new coral-derived marine actinobacteria.</title>
        <authorList>
            <person name="Buangrab K."/>
            <person name="Sutthacheep M."/>
            <person name="Yeemin T."/>
            <person name="Harunari E."/>
            <person name="Igarashi Y."/>
            <person name="Sripreechasak P."/>
            <person name="Kanchanasin P."/>
            <person name="Tanasupawat S."/>
            <person name="Phongsopitanun W."/>
        </authorList>
    </citation>
    <scope>NUCLEOTIDE SEQUENCE</scope>
    <source>
        <strain evidence="2">JCM 31032</strain>
    </source>
</reference>
<dbReference type="Proteomes" id="UP001138997">
    <property type="component" value="Unassembled WGS sequence"/>
</dbReference>
<feature type="region of interest" description="Disordered" evidence="1">
    <location>
        <begin position="23"/>
        <end position="48"/>
    </location>
</feature>
<evidence type="ECO:0000256" key="1">
    <source>
        <dbReference type="SAM" id="MobiDB-lite"/>
    </source>
</evidence>
<dbReference type="RefSeq" id="WP_231439920.1">
    <property type="nucleotide sequence ID" value="NZ_JAJOMB010000003.1"/>
</dbReference>
<keyword evidence="3" id="KW-1185">Reference proteome</keyword>
<gene>
    <name evidence="2" type="ORF">LR394_07615</name>
</gene>
<dbReference type="AlphaFoldDB" id="A0A9X1NBJ8"/>
<evidence type="ECO:0000313" key="2">
    <source>
        <dbReference type="EMBL" id="MCD5310756.1"/>
    </source>
</evidence>
<organism evidence="2 3">
    <name type="scientific">Kineosporia babensis</name>
    <dbReference type="NCBI Taxonomy" id="499548"/>
    <lineage>
        <taxon>Bacteria</taxon>
        <taxon>Bacillati</taxon>
        <taxon>Actinomycetota</taxon>
        <taxon>Actinomycetes</taxon>
        <taxon>Kineosporiales</taxon>
        <taxon>Kineosporiaceae</taxon>
        <taxon>Kineosporia</taxon>
    </lineage>
</organism>
<accession>A0A9X1NBJ8</accession>
<proteinExistence type="predicted"/>
<comment type="caution">
    <text evidence="2">The sequence shown here is derived from an EMBL/GenBank/DDBJ whole genome shotgun (WGS) entry which is preliminary data.</text>
</comment>
<dbReference type="EMBL" id="JAJOMB010000003">
    <property type="protein sequence ID" value="MCD5310756.1"/>
    <property type="molecule type" value="Genomic_DNA"/>
</dbReference>
<evidence type="ECO:0000313" key="3">
    <source>
        <dbReference type="Proteomes" id="UP001138997"/>
    </source>
</evidence>
<protein>
    <submittedName>
        <fullName evidence="2">Uncharacterized protein</fullName>
    </submittedName>
</protein>